<proteinExistence type="predicted"/>
<dbReference type="EMBL" id="OY726395">
    <property type="protein sequence ID" value="CAJ1581209.1"/>
    <property type="molecule type" value="Genomic_DNA"/>
</dbReference>
<reference evidence="2 3" key="1">
    <citation type="submission" date="2023-08" db="EMBL/GenBank/DDBJ databases">
        <authorList>
            <person name="Folkvardsen B D."/>
            <person name="Norman A."/>
        </authorList>
    </citation>
    <scope>NUCLEOTIDE SEQUENCE [LARGE SCALE GENOMIC DNA]</scope>
    <source>
        <strain evidence="2 3">Mu0050</strain>
    </source>
</reference>
<keyword evidence="3" id="KW-1185">Reference proteome</keyword>
<sequence length="42" mass="4476">MTPPSQHVAASPPDSGPPTAQPAGHPPSTQHGTERRREQEIH</sequence>
<feature type="compositionally biased region" description="Basic and acidic residues" evidence="1">
    <location>
        <begin position="32"/>
        <end position="42"/>
    </location>
</feature>
<gene>
    <name evidence="2" type="ORF">MU0050_001441</name>
</gene>
<evidence type="ECO:0000256" key="1">
    <source>
        <dbReference type="SAM" id="MobiDB-lite"/>
    </source>
</evidence>
<dbReference type="RefSeq" id="WP_316515588.1">
    <property type="nucleotide sequence ID" value="NZ_OY726395.1"/>
</dbReference>
<accession>A0ABM9MBL5</accession>
<evidence type="ECO:0000313" key="2">
    <source>
        <dbReference type="EMBL" id="CAJ1581209.1"/>
    </source>
</evidence>
<evidence type="ECO:0000313" key="3">
    <source>
        <dbReference type="Proteomes" id="UP001190466"/>
    </source>
</evidence>
<organism evidence="2 3">
    <name type="scientific">[Mycobacterium] wendilense</name>
    <dbReference type="NCBI Taxonomy" id="3064284"/>
    <lineage>
        <taxon>Bacteria</taxon>
        <taxon>Bacillati</taxon>
        <taxon>Actinomycetota</taxon>
        <taxon>Actinomycetes</taxon>
        <taxon>Mycobacteriales</taxon>
        <taxon>Mycobacteriaceae</taxon>
        <taxon>Mycolicibacter</taxon>
    </lineage>
</organism>
<name>A0ABM9MBL5_9MYCO</name>
<dbReference type="Proteomes" id="UP001190466">
    <property type="component" value="Chromosome"/>
</dbReference>
<protein>
    <submittedName>
        <fullName evidence="2">Uncharacterized protein</fullName>
    </submittedName>
</protein>
<feature type="region of interest" description="Disordered" evidence="1">
    <location>
        <begin position="1"/>
        <end position="42"/>
    </location>
</feature>